<name>A0A7J8CZL9_MOLMO</name>
<dbReference type="InParanoid" id="A0A7J8CZL9"/>
<keyword evidence="1" id="KW-0472">Membrane</keyword>
<sequence length="208" mass="22627">MGKLACILSKLTYFSKLLSQKLVASGSHVEPQALAPGPRVSEDWGGRHALGLPHHRSHCRPCRPEEFRGQRPSQQKDKRSHYFPKGLVAIALMTVTWLIFYWFSRIQKPHVFGENNISVSVAAQNTVAGYVAGSERLSGGTALLGRCPRFPISLRLRNAGASISAVQMLSTLPVALTVPGRLAGLRKAHSRVLGKADVTLSHGSWSVS</sequence>
<feature type="transmembrane region" description="Helical" evidence="1">
    <location>
        <begin position="82"/>
        <end position="103"/>
    </location>
</feature>
<dbReference type="AlphaFoldDB" id="A0A7J8CZL9"/>
<protein>
    <submittedName>
        <fullName evidence="2">Uncharacterized protein</fullName>
    </submittedName>
</protein>
<reference evidence="2 3" key="1">
    <citation type="journal article" date="2020" name="Nature">
        <title>Six reference-quality genomes reveal evolution of bat adaptations.</title>
        <authorList>
            <person name="Jebb D."/>
            <person name="Huang Z."/>
            <person name="Pippel M."/>
            <person name="Hughes G.M."/>
            <person name="Lavrichenko K."/>
            <person name="Devanna P."/>
            <person name="Winkler S."/>
            <person name="Jermiin L.S."/>
            <person name="Skirmuntt E.C."/>
            <person name="Katzourakis A."/>
            <person name="Burkitt-Gray L."/>
            <person name="Ray D.A."/>
            <person name="Sullivan K.A.M."/>
            <person name="Roscito J.G."/>
            <person name="Kirilenko B.M."/>
            <person name="Davalos L.M."/>
            <person name="Corthals A.P."/>
            <person name="Power M.L."/>
            <person name="Jones G."/>
            <person name="Ransome R.D."/>
            <person name="Dechmann D.K.N."/>
            <person name="Locatelli A.G."/>
            <person name="Puechmaille S.J."/>
            <person name="Fedrigo O."/>
            <person name="Jarvis E.D."/>
            <person name="Hiller M."/>
            <person name="Vernes S.C."/>
            <person name="Myers E.W."/>
            <person name="Teeling E.C."/>
        </authorList>
    </citation>
    <scope>NUCLEOTIDE SEQUENCE [LARGE SCALE GENOMIC DNA]</scope>
    <source>
        <strain evidence="2">MMolMol1</strain>
        <tissue evidence="2">Muscle</tissue>
    </source>
</reference>
<dbReference type="EMBL" id="JACASF010000019">
    <property type="protein sequence ID" value="KAF6416192.1"/>
    <property type="molecule type" value="Genomic_DNA"/>
</dbReference>
<gene>
    <name evidence="2" type="ORF">HJG59_009479</name>
</gene>
<evidence type="ECO:0000256" key="1">
    <source>
        <dbReference type="SAM" id="Phobius"/>
    </source>
</evidence>
<proteinExistence type="predicted"/>
<organism evidence="2 3">
    <name type="scientific">Molossus molossus</name>
    <name type="common">Pallas' mastiff bat</name>
    <name type="synonym">Vespertilio molossus</name>
    <dbReference type="NCBI Taxonomy" id="27622"/>
    <lineage>
        <taxon>Eukaryota</taxon>
        <taxon>Metazoa</taxon>
        <taxon>Chordata</taxon>
        <taxon>Craniata</taxon>
        <taxon>Vertebrata</taxon>
        <taxon>Euteleostomi</taxon>
        <taxon>Mammalia</taxon>
        <taxon>Eutheria</taxon>
        <taxon>Laurasiatheria</taxon>
        <taxon>Chiroptera</taxon>
        <taxon>Yangochiroptera</taxon>
        <taxon>Molossidae</taxon>
        <taxon>Molossus</taxon>
    </lineage>
</organism>
<keyword evidence="1" id="KW-0812">Transmembrane</keyword>
<evidence type="ECO:0000313" key="2">
    <source>
        <dbReference type="EMBL" id="KAF6416192.1"/>
    </source>
</evidence>
<accession>A0A7J8CZL9</accession>
<keyword evidence="1" id="KW-1133">Transmembrane helix</keyword>
<keyword evidence="3" id="KW-1185">Reference proteome</keyword>
<dbReference type="Proteomes" id="UP000550707">
    <property type="component" value="Unassembled WGS sequence"/>
</dbReference>
<evidence type="ECO:0000313" key="3">
    <source>
        <dbReference type="Proteomes" id="UP000550707"/>
    </source>
</evidence>
<comment type="caution">
    <text evidence="2">The sequence shown here is derived from an EMBL/GenBank/DDBJ whole genome shotgun (WGS) entry which is preliminary data.</text>
</comment>